<dbReference type="Proteomes" id="UP000216225">
    <property type="component" value="Unassembled WGS sequence"/>
</dbReference>
<dbReference type="GO" id="GO:0019441">
    <property type="term" value="P:L-tryptophan catabolic process to kynurenine"/>
    <property type="evidence" value="ECO:0007669"/>
    <property type="project" value="InterPro"/>
</dbReference>
<comment type="caution">
    <text evidence="2">The sequence shown here is derived from an EMBL/GenBank/DDBJ whole genome shotgun (WGS) entry which is preliminary data.</text>
</comment>
<accession>A0A3R7LG64</accession>
<dbReference type="EMBL" id="NKDB02000002">
    <property type="protein sequence ID" value="RKJ97459.1"/>
    <property type="molecule type" value="Genomic_DNA"/>
</dbReference>
<dbReference type="Pfam" id="PF04199">
    <property type="entry name" value="Cyclase"/>
    <property type="match status" value="1"/>
</dbReference>
<name>A0A3R7LG64_9BURK</name>
<dbReference type="SUPFAM" id="SSF102198">
    <property type="entry name" value="Putative cyclase"/>
    <property type="match status" value="1"/>
</dbReference>
<dbReference type="AlphaFoldDB" id="A0A3R7LG64"/>
<reference evidence="2 3" key="1">
    <citation type="submission" date="2018-09" db="EMBL/GenBank/DDBJ databases">
        <title>Genome comparison of Alicycliphilus sp. BQ1, a polyurethanolytic bacterium, with its closest phylogenetic relatives Alicycliphilus denitrificans BC and K601, unable to attack polyurethane.</title>
        <authorList>
            <person name="Loza-Tavera H."/>
            <person name="Lozano L."/>
            <person name="Cevallos M."/>
            <person name="Maya-Lucas O."/>
            <person name="Garcia-Mena J."/>
            <person name="Hernandez J."/>
        </authorList>
    </citation>
    <scope>NUCLEOTIDE SEQUENCE [LARGE SCALE GENOMIC DNA]</scope>
    <source>
        <strain evidence="2 3">BQ1</strain>
    </source>
</reference>
<evidence type="ECO:0000313" key="2">
    <source>
        <dbReference type="EMBL" id="RKJ97459.1"/>
    </source>
</evidence>
<evidence type="ECO:0000313" key="3">
    <source>
        <dbReference type="Proteomes" id="UP000216225"/>
    </source>
</evidence>
<dbReference type="Gene3D" id="3.50.30.50">
    <property type="entry name" value="Putative cyclase"/>
    <property type="match status" value="1"/>
</dbReference>
<proteinExistence type="predicted"/>
<dbReference type="RefSeq" id="WP_094439028.1">
    <property type="nucleotide sequence ID" value="NZ_NKDB02000002.1"/>
</dbReference>
<organism evidence="2 3">
    <name type="scientific">Alicycliphilus denitrificans</name>
    <dbReference type="NCBI Taxonomy" id="179636"/>
    <lineage>
        <taxon>Bacteria</taxon>
        <taxon>Pseudomonadati</taxon>
        <taxon>Pseudomonadota</taxon>
        <taxon>Betaproteobacteria</taxon>
        <taxon>Burkholderiales</taxon>
        <taxon>Comamonadaceae</taxon>
        <taxon>Alicycliphilus</taxon>
    </lineage>
</organism>
<feature type="region of interest" description="Disordered" evidence="1">
    <location>
        <begin position="1"/>
        <end position="20"/>
    </location>
</feature>
<evidence type="ECO:0000256" key="1">
    <source>
        <dbReference type="SAM" id="MobiDB-lite"/>
    </source>
</evidence>
<dbReference type="PANTHER" id="PTHR34861">
    <property type="match status" value="1"/>
</dbReference>
<sequence>MRWRQRPEGSNWGDFGPDDQLGRANLIGPEQVRKGALEVREGVSLCLSLPLDYPGGNGLNPRRRPPVLRPTRRGDVPYVNFPLGHVYAGATDVISDDQVLLSLQYSTQWDSLAHVGALFDPEGDGRLRTVYYNGYRGHEHILGPQDHGLPARGEGGAPARYQPVCCEGRAPDESVARALGVEHLAVKGMQGRGVLVDLARAYGMDFRDIGYDELMRAMERSGATVEPGDMLLLRTGFAGLVLSMQRQPDEHRLHHSCAALDGGDEKLLAWITDSGIAALIADNYAVERHPPRRVPADGSPYPVLPLHEHCLFKLGLPLGELWYLEELAERLHASGRTRFLLTAPPLRLPGAAGSPVTPIATL</sequence>
<dbReference type="InterPro" id="IPR037175">
    <property type="entry name" value="KFase_sf"/>
</dbReference>
<dbReference type="InterPro" id="IPR007325">
    <property type="entry name" value="KFase/CYL"/>
</dbReference>
<gene>
    <name evidence="2" type="ORF">CE154_015305</name>
</gene>
<dbReference type="GO" id="GO:0004061">
    <property type="term" value="F:arylformamidase activity"/>
    <property type="evidence" value="ECO:0007669"/>
    <property type="project" value="InterPro"/>
</dbReference>
<protein>
    <submittedName>
        <fullName evidence="2">Cyclase family protein</fullName>
    </submittedName>
</protein>